<organism evidence="1 2">
    <name type="scientific">Moelleriella libera RCEF 2490</name>
    <dbReference type="NCBI Taxonomy" id="1081109"/>
    <lineage>
        <taxon>Eukaryota</taxon>
        <taxon>Fungi</taxon>
        <taxon>Dikarya</taxon>
        <taxon>Ascomycota</taxon>
        <taxon>Pezizomycotina</taxon>
        <taxon>Sordariomycetes</taxon>
        <taxon>Hypocreomycetidae</taxon>
        <taxon>Hypocreales</taxon>
        <taxon>Clavicipitaceae</taxon>
        <taxon>Moelleriella</taxon>
    </lineage>
</organism>
<dbReference type="STRING" id="1081109.A0A167YCH5"/>
<dbReference type="Proteomes" id="UP000078544">
    <property type="component" value="Unassembled WGS sequence"/>
</dbReference>
<protein>
    <submittedName>
        <fullName evidence="1">Uncharacterized protein</fullName>
    </submittedName>
</protein>
<gene>
    <name evidence="1" type="ORF">AAL_06896</name>
</gene>
<evidence type="ECO:0000313" key="2">
    <source>
        <dbReference type="Proteomes" id="UP000078544"/>
    </source>
</evidence>
<sequence length="194" mass="20807">MAASLTVPMESSSCPSFDVQASLFEPPPLRNLSLHGRLRRFPRLRILVQPLLWTPLHLELLGCVFTGPSPAPDAAMQLSYPDDARFQARCRRELEKGCKQSAFAILLAAGGSQLPLCFLPQMHPPPRHCSDCQFHVHCEHAGQRHPATEQNQARIVLGGQTAARTVLCGAPDSAGSAAMEDSAVSGGAVGHGEP</sequence>
<comment type="caution">
    <text evidence="1">The sequence shown here is derived from an EMBL/GenBank/DDBJ whole genome shotgun (WGS) entry which is preliminary data.</text>
</comment>
<keyword evidence="2" id="KW-1185">Reference proteome</keyword>
<evidence type="ECO:0000313" key="1">
    <source>
        <dbReference type="EMBL" id="KZZ91155.1"/>
    </source>
</evidence>
<dbReference type="OrthoDB" id="4924398at2759"/>
<dbReference type="EMBL" id="AZGY01000019">
    <property type="protein sequence ID" value="KZZ91155.1"/>
    <property type="molecule type" value="Genomic_DNA"/>
</dbReference>
<accession>A0A167YCH5</accession>
<name>A0A167YCH5_9HYPO</name>
<proteinExistence type="predicted"/>
<reference evidence="1 2" key="1">
    <citation type="journal article" date="2016" name="Genome Biol. Evol.">
        <title>Divergent and convergent evolution of fungal pathogenicity.</title>
        <authorList>
            <person name="Shang Y."/>
            <person name="Xiao G."/>
            <person name="Zheng P."/>
            <person name="Cen K."/>
            <person name="Zhan S."/>
            <person name="Wang C."/>
        </authorList>
    </citation>
    <scope>NUCLEOTIDE SEQUENCE [LARGE SCALE GENOMIC DNA]</scope>
    <source>
        <strain evidence="1 2">RCEF 2490</strain>
    </source>
</reference>
<dbReference type="AlphaFoldDB" id="A0A167YCH5"/>